<dbReference type="InterPro" id="IPR005467">
    <property type="entry name" value="His_kinase_dom"/>
</dbReference>
<dbReference type="Pfam" id="PF02518">
    <property type="entry name" value="HATPase_c"/>
    <property type="match status" value="1"/>
</dbReference>
<dbReference type="InterPro" id="IPR003660">
    <property type="entry name" value="HAMP_dom"/>
</dbReference>
<name>A0A926QMY7_9BACL</name>
<evidence type="ECO:0000256" key="4">
    <source>
        <dbReference type="ARBA" id="ARBA00022475"/>
    </source>
</evidence>
<evidence type="ECO:0000256" key="3">
    <source>
        <dbReference type="ARBA" id="ARBA00012438"/>
    </source>
</evidence>
<evidence type="ECO:0000256" key="7">
    <source>
        <dbReference type="ARBA" id="ARBA00022741"/>
    </source>
</evidence>
<keyword evidence="4" id="KW-1003">Cell membrane</keyword>
<reference evidence="15" key="1">
    <citation type="submission" date="2020-09" db="EMBL/GenBank/DDBJ databases">
        <title>Draft Genome Sequence of Paenibacillus sp. WST5.</title>
        <authorList>
            <person name="Bao Z."/>
        </authorList>
    </citation>
    <scope>NUCLEOTIDE SEQUENCE</scope>
    <source>
        <strain evidence="15">WST5</strain>
    </source>
</reference>
<dbReference type="SUPFAM" id="SSF158472">
    <property type="entry name" value="HAMP domain-like"/>
    <property type="match status" value="1"/>
</dbReference>
<dbReference type="InterPro" id="IPR003594">
    <property type="entry name" value="HATPase_dom"/>
</dbReference>
<gene>
    <name evidence="15" type="ORF">ICC18_30725</name>
</gene>
<evidence type="ECO:0000313" key="15">
    <source>
        <dbReference type="EMBL" id="MBD0384418.1"/>
    </source>
</evidence>
<feature type="domain" description="Histidine kinase" evidence="13">
    <location>
        <begin position="231"/>
        <end position="452"/>
    </location>
</feature>
<evidence type="ECO:0000256" key="5">
    <source>
        <dbReference type="ARBA" id="ARBA00022553"/>
    </source>
</evidence>
<keyword evidence="10" id="KW-0902">Two-component regulatory system</keyword>
<dbReference type="GO" id="GO:0000155">
    <property type="term" value="F:phosphorelay sensor kinase activity"/>
    <property type="evidence" value="ECO:0007669"/>
    <property type="project" value="InterPro"/>
</dbReference>
<dbReference type="CDD" id="cd00082">
    <property type="entry name" value="HisKA"/>
    <property type="match status" value="1"/>
</dbReference>
<dbReference type="SUPFAM" id="SSF47384">
    <property type="entry name" value="Homodimeric domain of signal transducing histidine kinase"/>
    <property type="match status" value="1"/>
</dbReference>
<dbReference type="RefSeq" id="WP_188178195.1">
    <property type="nucleotide sequence ID" value="NZ_JACVVD010000019.1"/>
</dbReference>
<evidence type="ECO:0000256" key="8">
    <source>
        <dbReference type="ARBA" id="ARBA00022777"/>
    </source>
</evidence>
<keyword evidence="9" id="KW-0067">ATP-binding</keyword>
<dbReference type="PANTHER" id="PTHR43547">
    <property type="entry name" value="TWO-COMPONENT HISTIDINE KINASE"/>
    <property type="match status" value="1"/>
</dbReference>
<dbReference type="SUPFAM" id="SSF55874">
    <property type="entry name" value="ATPase domain of HSP90 chaperone/DNA topoisomerase II/histidine kinase"/>
    <property type="match status" value="1"/>
</dbReference>
<dbReference type="Proteomes" id="UP000650466">
    <property type="component" value="Unassembled WGS sequence"/>
</dbReference>
<dbReference type="InterPro" id="IPR003661">
    <property type="entry name" value="HisK_dim/P_dom"/>
</dbReference>
<dbReference type="GO" id="GO:0005886">
    <property type="term" value="C:plasma membrane"/>
    <property type="evidence" value="ECO:0007669"/>
    <property type="project" value="UniProtKB-SubCell"/>
</dbReference>
<dbReference type="PRINTS" id="PR00344">
    <property type="entry name" value="BCTRLSENSOR"/>
</dbReference>
<dbReference type="GO" id="GO:0005524">
    <property type="term" value="F:ATP binding"/>
    <property type="evidence" value="ECO:0007669"/>
    <property type="project" value="UniProtKB-KW"/>
</dbReference>
<sequence>MTIRRKLFLAMASFIVTMSVLFVLVTQFVVKATLEHIRVADRTYEIESLSKLFADYYRHNGGTWENVQQAPAIKNSHYESPADASYLLMSPEQKPLYQRGTANVELIKRLGIRTPIRLDGEKIALLYYHDPEVANMSRIQLGIGSSVSILLLASSILFAILSLLVAYWLSKRLTKPIRLLIPAIRSLGQGQLGIQAPVISKDEYATVARAFNDMSQQLLRAEDVRRNFVADVAHELRTPITILRGKLDLVQQGGRSIDPEMLLPLQDELIRLTRLVDDLHQLSLAEAKKLSIERKPTNVPALLQRVIDRVSVDAESKHIQIELDMETPSPEIHIDPNRMTQVFLNLIMNAVRYTPPGGSVTITVKDDPAQAGSLDMLRITVSDTGPGIAAEHLPYIFNRFYRTDEARTRNSGGMGLGLAIAKEFVLAHSGTIDVESRPGQGTTFVIQLPNIPE</sequence>
<dbReference type="PROSITE" id="PS50109">
    <property type="entry name" value="HIS_KIN"/>
    <property type="match status" value="1"/>
</dbReference>
<comment type="catalytic activity">
    <reaction evidence="1">
        <text>ATP + protein L-histidine = ADP + protein N-phospho-L-histidine.</text>
        <dbReference type="EC" id="2.7.13.3"/>
    </reaction>
</comment>
<dbReference type="PANTHER" id="PTHR43547:SF2">
    <property type="entry name" value="HYBRID SIGNAL TRANSDUCTION HISTIDINE KINASE C"/>
    <property type="match status" value="1"/>
</dbReference>
<dbReference type="AlphaFoldDB" id="A0A926QMY7"/>
<evidence type="ECO:0000259" key="13">
    <source>
        <dbReference type="PROSITE" id="PS50109"/>
    </source>
</evidence>
<dbReference type="SMART" id="SM00388">
    <property type="entry name" value="HisKA"/>
    <property type="match status" value="1"/>
</dbReference>
<keyword evidence="11 12" id="KW-0472">Membrane</keyword>
<dbReference type="Pfam" id="PF00672">
    <property type="entry name" value="HAMP"/>
    <property type="match status" value="1"/>
</dbReference>
<dbReference type="FunFam" id="3.30.565.10:FF:000006">
    <property type="entry name" value="Sensor histidine kinase WalK"/>
    <property type="match status" value="1"/>
</dbReference>
<dbReference type="EMBL" id="JACVVD010000019">
    <property type="protein sequence ID" value="MBD0384418.1"/>
    <property type="molecule type" value="Genomic_DNA"/>
</dbReference>
<dbReference type="CDD" id="cd06225">
    <property type="entry name" value="HAMP"/>
    <property type="match status" value="1"/>
</dbReference>
<dbReference type="Gene3D" id="3.30.565.10">
    <property type="entry name" value="Histidine kinase-like ATPase, C-terminal domain"/>
    <property type="match status" value="1"/>
</dbReference>
<keyword evidence="12" id="KW-1133">Transmembrane helix</keyword>
<evidence type="ECO:0000313" key="16">
    <source>
        <dbReference type="Proteomes" id="UP000650466"/>
    </source>
</evidence>
<proteinExistence type="predicted"/>
<keyword evidence="7" id="KW-0547">Nucleotide-binding</keyword>
<feature type="transmembrane region" description="Helical" evidence="12">
    <location>
        <begin position="7"/>
        <end position="30"/>
    </location>
</feature>
<evidence type="ECO:0000256" key="1">
    <source>
        <dbReference type="ARBA" id="ARBA00000085"/>
    </source>
</evidence>
<organism evidence="15 16">
    <name type="scientific">Paenibacillus sedimenti</name>
    <dbReference type="NCBI Taxonomy" id="2770274"/>
    <lineage>
        <taxon>Bacteria</taxon>
        <taxon>Bacillati</taxon>
        <taxon>Bacillota</taxon>
        <taxon>Bacilli</taxon>
        <taxon>Bacillales</taxon>
        <taxon>Paenibacillaceae</taxon>
        <taxon>Paenibacillus</taxon>
    </lineage>
</organism>
<keyword evidence="5" id="KW-0597">Phosphoprotein</keyword>
<keyword evidence="8" id="KW-0418">Kinase</keyword>
<comment type="caution">
    <text evidence="15">The sequence shown here is derived from an EMBL/GenBank/DDBJ whole genome shotgun (WGS) entry which is preliminary data.</text>
</comment>
<accession>A0A926QMY7</accession>
<dbReference type="Pfam" id="PF00512">
    <property type="entry name" value="HisKA"/>
    <property type="match status" value="1"/>
</dbReference>
<keyword evidence="16" id="KW-1185">Reference proteome</keyword>
<feature type="transmembrane region" description="Helical" evidence="12">
    <location>
        <begin position="147"/>
        <end position="169"/>
    </location>
</feature>
<evidence type="ECO:0000256" key="12">
    <source>
        <dbReference type="SAM" id="Phobius"/>
    </source>
</evidence>
<dbReference type="InterPro" id="IPR036890">
    <property type="entry name" value="HATPase_C_sf"/>
</dbReference>
<dbReference type="SMART" id="SM00387">
    <property type="entry name" value="HATPase_c"/>
    <property type="match status" value="1"/>
</dbReference>
<dbReference type="InterPro" id="IPR004358">
    <property type="entry name" value="Sig_transdc_His_kin-like_C"/>
</dbReference>
<dbReference type="EC" id="2.7.13.3" evidence="3"/>
<dbReference type="Gene3D" id="1.10.287.130">
    <property type="match status" value="1"/>
</dbReference>
<keyword evidence="12" id="KW-0812">Transmembrane</keyword>
<dbReference type="CDD" id="cd00075">
    <property type="entry name" value="HATPase"/>
    <property type="match status" value="1"/>
</dbReference>
<evidence type="ECO:0000256" key="2">
    <source>
        <dbReference type="ARBA" id="ARBA00004651"/>
    </source>
</evidence>
<protein>
    <recommendedName>
        <fullName evidence="3">histidine kinase</fullName>
        <ecNumber evidence="3">2.7.13.3</ecNumber>
    </recommendedName>
</protein>
<comment type="subcellular location">
    <subcellularLocation>
        <location evidence="2">Cell membrane</location>
        <topology evidence="2">Multi-pass membrane protein</topology>
    </subcellularLocation>
</comment>
<dbReference type="Gene3D" id="6.10.340.10">
    <property type="match status" value="1"/>
</dbReference>
<evidence type="ECO:0000256" key="9">
    <source>
        <dbReference type="ARBA" id="ARBA00022840"/>
    </source>
</evidence>
<feature type="domain" description="HAMP" evidence="14">
    <location>
        <begin position="171"/>
        <end position="223"/>
    </location>
</feature>
<dbReference type="SMART" id="SM00304">
    <property type="entry name" value="HAMP"/>
    <property type="match status" value="1"/>
</dbReference>
<dbReference type="InterPro" id="IPR036097">
    <property type="entry name" value="HisK_dim/P_sf"/>
</dbReference>
<dbReference type="PROSITE" id="PS50885">
    <property type="entry name" value="HAMP"/>
    <property type="match status" value="1"/>
</dbReference>
<evidence type="ECO:0000256" key="11">
    <source>
        <dbReference type="ARBA" id="ARBA00023136"/>
    </source>
</evidence>
<keyword evidence="6" id="KW-0808">Transferase</keyword>
<evidence type="ECO:0000256" key="10">
    <source>
        <dbReference type="ARBA" id="ARBA00023012"/>
    </source>
</evidence>
<evidence type="ECO:0000259" key="14">
    <source>
        <dbReference type="PROSITE" id="PS50885"/>
    </source>
</evidence>
<evidence type="ECO:0000256" key="6">
    <source>
        <dbReference type="ARBA" id="ARBA00022679"/>
    </source>
</evidence>